<dbReference type="Proteomes" id="UP000242457">
    <property type="component" value="Unassembled WGS sequence"/>
</dbReference>
<evidence type="ECO:0000313" key="2">
    <source>
        <dbReference type="Proteomes" id="UP000242457"/>
    </source>
</evidence>
<name>A0A2A3ENM6_APICC</name>
<dbReference type="Pfam" id="PF11069">
    <property type="entry name" value="CFAP298"/>
    <property type="match status" value="1"/>
</dbReference>
<proteinExistence type="predicted"/>
<keyword evidence="2" id="KW-1185">Reference proteome</keyword>
<gene>
    <name evidence="1" type="ORF">APICC_04442</name>
</gene>
<reference evidence="1 2" key="1">
    <citation type="submission" date="2014-07" db="EMBL/GenBank/DDBJ databases">
        <title>Genomic and transcriptomic analysis on Apis cerana provide comprehensive insights into honey bee biology.</title>
        <authorList>
            <person name="Diao Q."/>
            <person name="Sun L."/>
            <person name="Zheng H."/>
            <person name="Zheng H."/>
            <person name="Xu S."/>
            <person name="Wang S."/>
            <person name="Zeng Z."/>
            <person name="Hu F."/>
            <person name="Su S."/>
            <person name="Wu J."/>
        </authorList>
    </citation>
    <scope>NUCLEOTIDE SEQUENCE [LARGE SCALE GENOMIC DNA]</scope>
    <source>
        <tissue evidence="1">Pupae without intestine</tissue>
    </source>
</reference>
<dbReference type="InterPro" id="IPR021298">
    <property type="entry name" value="CFAP298"/>
</dbReference>
<dbReference type="EMBL" id="KZ288203">
    <property type="protein sequence ID" value="PBC33338.1"/>
    <property type="molecule type" value="Genomic_DNA"/>
</dbReference>
<evidence type="ECO:0000313" key="1">
    <source>
        <dbReference type="EMBL" id="PBC33338.1"/>
    </source>
</evidence>
<organism evidence="1 2">
    <name type="scientific">Apis cerana cerana</name>
    <name type="common">Oriental honeybee</name>
    <dbReference type="NCBI Taxonomy" id="94128"/>
    <lineage>
        <taxon>Eukaryota</taxon>
        <taxon>Metazoa</taxon>
        <taxon>Ecdysozoa</taxon>
        <taxon>Arthropoda</taxon>
        <taxon>Hexapoda</taxon>
        <taxon>Insecta</taxon>
        <taxon>Pterygota</taxon>
        <taxon>Neoptera</taxon>
        <taxon>Endopterygota</taxon>
        <taxon>Hymenoptera</taxon>
        <taxon>Apocrita</taxon>
        <taxon>Aculeata</taxon>
        <taxon>Apoidea</taxon>
        <taxon>Anthophila</taxon>
        <taxon>Apidae</taxon>
        <taxon>Apis</taxon>
    </lineage>
</organism>
<accession>A0A2A3ENM6</accession>
<dbReference type="AlphaFoldDB" id="A0A2A3ENM6"/>
<protein>
    <submittedName>
        <fullName evidence="1">Uncharacterized protein</fullName>
    </submittedName>
</protein>
<dbReference type="GO" id="GO:0003352">
    <property type="term" value="P:regulation of cilium movement"/>
    <property type="evidence" value="ECO:0007669"/>
    <property type="project" value="InterPro"/>
</dbReference>
<sequence>MEHHADEILKNLVTAMVDINGMKSQHHSEFHVSIEVNLQLYLQFVKQSDIKNKNRAIMNRIYSKWKFIVVQLSILLKKLEQDDDDQYLDSPWADGGSLKRHFQDLTGVKIEDMGEGEDAEEERNRNCARNWWTKPKWTKA</sequence>